<evidence type="ECO:0000313" key="3">
    <source>
        <dbReference type="EMBL" id="KAJ2785007.1"/>
    </source>
</evidence>
<keyword evidence="4" id="KW-1185">Reference proteome</keyword>
<feature type="compositionally biased region" description="Low complexity" evidence="1">
    <location>
        <begin position="193"/>
        <end position="205"/>
    </location>
</feature>
<dbReference type="GO" id="GO:0034506">
    <property type="term" value="C:chromosome, centromeric core domain"/>
    <property type="evidence" value="ECO:0007669"/>
    <property type="project" value="TreeGrafter"/>
</dbReference>
<dbReference type="GO" id="GO:0072686">
    <property type="term" value="C:mitotic spindle"/>
    <property type="evidence" value="ECO:0007669"/>
    <property type="project" value="TreeGrafter"/>
</dbReference>
<sequence>MPPLKPRRGAVRTNATKAAPAATLRGNNSSNYENEDASHQTRTPVKRRSSKSNGNSNDNDAPPDTLVFTRRVRPVYTEDSPEPSPSVPAAQRGRGRGRGRGRSQGKGRGRGRSSKSTTSRTLRPKGQAKDLSEDEEVEDEDKASGDEKNGLLFDDDDDHRQQGAVSENEDDVFVSTPTRKRTSGQSLFVSPTRASSRMAAAAAARNVDNGDAEKSPVHPSKNGRKRRAAAREDDGTDGEQRAEARPIKKRGRPPKLSLTPAPGAQDSDSEVAVPEPSTPSRPTRGAKNANDASKFKAEMLKNKVDVYVDIVSPSKFERSRSLIHTQGSARSDVVARGKRSIQPLDLSSPEPLSSPEGDGNKWRKKYDELVLLRQTKPEKDYAEFKKGAEARFKASDMVITKLRKEVAEAKSQANKLREKVEGAQSEGNGEHEAGSKAGSKSKASKEKEKELERQVARLQEDVDALTQDVLVKDETIAKLEEHRKQTETATDYNLREKLKIMQQLSGLSIKDVIVEDEGISYVCEQKGRNAEATYILTLMDEAPDEYQYSPCGDTTSLEVLPDYLKEPMAFVTDASHVFYWRMCDHLHQQASDPADAGSEQVPADNAGRQSQTNGNSGL</sequence>
<feature type="region of interest" description="Disordered" evidence="1">
    <location>
        <begin position="321"/>
        <end position="361"/>
    </location>
</feature>
<feature type="compositionally biased region" description="Low complexity" evidence="1">
    <location>
        <begin position="343"/>
        <end position="357"/>
    </location>
</feature>
<dbReference type="Pfam" id="PF12539">
    <property type="entry name" value="Csm1"/>
    <property type="match status" value="1"/>
</dbReference>
<feature type="compositionally biased region" description="Acidic residues" evidence="1">
    <location>
        <begin position="132"/>
        <end position="141"/>
    </location>
</feature>
<feature type="compositionally biased region" description="Basic and acidic residues" evidence="1">
    <location>
        <begin position="229"/>
        <end position="246"/>
    </location>
</feature>
<feature type="region of interest" description="Disordered" evidence="1">
    <location>
        <begin position="1"/>
        <end position="294"/>
    </location>
</feature>
<feature type="compositionally biased region" description="Basic residues" evidence="1">
    <location>
        <begin position="93"/>
        <end position="113"/>
    </location>
</feature>
<dbReference type="GO" id="GO:0033551">
    <property type="term" value="C:monopolin complex"/>
    <property type="evidence" value="ECO:0007669"/>
    <property type="project" value="InterPro"/>
</dbReference>
<evidence type="ECO:0000313" key="4">
    <source>
        <dbReference type="Proteomes" id="UP001140172"/>
    </source>
</evidence>
<dbReference type="GO" id="GO:0051315">
    <property type="term" value="P:attachment of mitotic spindle microtubules to kinetochore"/>
    <property type="evidence" value="ECO:0007669"/>
    <property type="project" value="TreeGrafter"/>
</dbReference>
<feature type="domain" description="Monopolin complex subunit Csm1/Pcs1 C-terminal" evidence="2">
    <location>
        <begin position="497"/>
        <end position="571"/>
    </location>
</feature>
<feature type="compositionally biased region" description="Basic residues" evidence="1">
    <location>
        <begin position="1"/>
        <end position="10"/>
    </location>
</feature>
<dbReference type="PANTHER" id="PTHR28006">
    <property type="entry name" value="MONOPOLIN COMPLEX SUBUNIT CSM1"/>
    <property type="match status" value="1"/>
</dbReference>
<evidence type="ECO:0000256" key="1">
    <source>
        <dbReference type="SAM" id="MobiDB-lite"/>
    </source>
</evidence>
<dbReference type="InterPro" id="IPR040349">
    <property type="entry name" value="Csm1/Pcs1"/>
</dbReference>
<feature type="region of interest" description="Disordered" evidence="1">
    <location>
        <begin position="590"/>
        <end position="618"/>
    </location>
</feature>
<feature type="compositionally biased region" description="Polar residues" evidence="1">
    <location>
        <begin position="607"/>
        <end position="618"/>
    </location>
</feature>
<dbReference type="GO" id="GO:1990644">
    <property type="term" value="F:microtubule site clamp"/>
    <property type="evidence" value="ECO:0007669"/>
    <property type="project" value="TreeGrafter"/>
</dbReference>
<feature type="compositionally biased region" description="Basic and acidic residues" evidence="1">
    <location>
        <begin position="443"/>
        <end position="455"/>
    </location>
</feature>
<gene>
    <name evidence="3" type="ORF">GGI15_002073</name>
</gene>
<dbReference type="InterPro" id="IPR020981">
    <property type="entry name" value="Csm1/Pcs1_C"/>
</dbReference>
<dbReference type="CDD" id="cd23787">
    <property type="entry name" value="RWD_CSM1"/>
    <property type="match status" value="1"/>
</dbReference>
<dbReference type="Proteomes" id="UP001140172">
    <property type="component" value="Unassembled WGS sequence"/>
</dbReference>
<organism evidence="3 4">
    <name type="scientific">Coemansia interrupta</name>
    <dbReference type="NCBI Taxonomy" id="1126814"/>
    <lineage>
        <taxon>Eukaryota</taxon>
        <taxon>Fungi</taxon>
        <taxon>Fungi incertae sedis</taxon>
        <taxon>Zoopagomycota</taxon>
        <taxon>Kickxellomycotina</taxon>
        <taxon>Kickxellomycetes</taxon>
        <taxon>Kickxellales</taxon>
        <taxon>Kickxellaceae</taxon>
        <taxon>Coemansia</taxon>
    </lineage>
</organism>
<dbReference type="PANTHER" id="PTHR28006:SF1">
    <property type="entry name" value="MONOPOLIN COMPLEX SUBUNIT CSM1"/>
    <property type="match status" value="1"/>
</dbReference>
<evidence type="ECO:0000259" key="2">
    <source>
        <dbReference type="Pfam" id="PF12539"/>
    </source>
</evidence>
<name>A0A9W8HFR2_9FUNG</name>
<dbReference type="OrthoDB" id="2431049at2759"/>
<dbReference type="Gene3D" id="3.90.1150.80">
    <property type="match status" value="1"/>
</dbReference>
<feature type="compositionally biased region" description="Low complexity" evidence="1">
    <location>
        <begin position="51"/>
        <end position="60"/>
    </location>
</feature>
<dbReference type="EMBL" id="JANBUM010000099">
    <property type="protein sequence ID" value="KAJ2785007.1"/>
    <property type="molecule type" value="Genomic_DNA"/>
</dbReference>
<dbReference type="GO" id="GO:0045144">
    <property type="term" value="P:meiotic sister chromatid segregation"/>
    <property type="evidence" value="ECO:0007669"/>
    <property type="project" value="TreeGrafter"/>
</dbReference>
<feature type="region of interest" description="Disordered" evidence="1">
    <location>
        <begin position="410"/>
        <end position="455"/>
    </location>
</feature>
<reference evidence="3" key="1">
    <citation type="submission" date="2022-07" db="EMBL/GenBank/DDBJ databases">
        <title>Phylogenomic reconstructions and comparative analyses of Kickxellomycotina fungi.</title>
        <authorList>
            <person name="Reynolds N.K."/>
            <person name="Stajich J.E."/>
            <person name="Barry K."/>
            <person name="Grigoriev I.V."/>
            <person name="Crous P."/>
            <person name="Smith M.E."/>
        </authorList>
    </citation>
    <scope>NUCLEOTIDE SEQUENCE</scope>
    <source>
        <strain evidence="3">BCRC 34489</strain>
    </source>
</reference>
<dbReference type="GO" id="GO:0005730">
    <property type="term" value="C:nucleolus"/>
    <property type="evidence" value="ECO:0007669"/>
    <property type="project" value="TreeGrafter"/>
</dbReference>
<dbReference type="AlphaFoldDB" id="A0A9W8HFR2"/>
<dbReference type="InterPro" id="IPR038608">
    <property type="entry name" value="Csm1/Pcs1_C_sf"/>
</dbReference>
<accession>A0A9W8HFR2</accession>
<protein>
    <recommendedName>
        <fullName evidence="2">Monopolin complex subunit Csm1/Pcs1 C-terminal domain-containing protein</fullName>
    </recommendedName>
</protein>
<comment type="caution">
    <text evidence="3">The sequence shown here is derived from an EMBL/GenBank/DDBJ whole genome shotgun (WGS) entry which is preliminary data.</text>
</comment>
<proteinExistence type="predicted"/>